<dbReference type="OrthoDB" id="2019572at2759"/>
<dbReference type="SUPFAM" id="SSF81296">
    <property type="entry name" value="E set domains"/>
    <property type="match status" value="1"/>
</dbReference>
<dbReference type="InterPro" id="IPR015202">
    <property type="entry name" value="GO-like_E_set"/>
</dbReference>
<dbReference type="SUPFAM" id="SSF49785">
    <property type="entry name" value="Galactose-binding domain-like"/>
    <property type="match status" value="1"/>
</dbReference>
<feature type="signal peptide" evidence="2">
    <location>
        <begin position="1"/>
        <end position="23"/>
    </location>
</feature>
<dbReference type="InterPro" id="IPR013783">
    <property type="entry name" value="Ig-like_fold"/>
</dbReference>
<evidence type="ECO:0000313" key="5">
    <source>
        <dbReference type="Proteomes" id="UP000749293"/>
    </source>
</evidence>
<dbReference type="InterPro" id="IPR008979">
    <property type="entry name" value="Galactose-bd-like_sf"/>
</dbReference>
<dbReference type="InterPro" id="IPR037293">
    <property type="entry name" value="Gal_Oxidase_central_sf"/>
</dbReference>
<dbReference type="PROSITE" id="PS50022">
    <property type="entry name" value="FA58C_3"/>
    <property type="match status" value="1"/>
</dbReference>
<dbReference type="Gene3D" id="2.60.40.10">
    <property type="entry name" value="Immunoglobulins"/>
    <property type="match status" value="1"/>
</dbReference>
<keyword evidence="5" id="KW-1185">Reference proteome</keyword>
<dbReference type="Pfam" id="PF00754">
    <property type="entry name" value="F5_F8_type_C"/>
    <property type="match status" value="1"/>
</dbReference>
<dbReference type="RefSeq" id="XP_035325490.1">
    <property type="nucleotide sequence ID" value="XM_035462560.1"/>
</dbReference>
<gene>
    <name evidence="4" type="ORF">GMORB2_0575</name>
</gene>
<dbReference type="Pfam" id="PF07250">
    <property type="entry name" value="Glyoxal_oxid_N"/>
    <property type="match status" value="1"/>
</dbReference>
<dbReference type="Gene3D" id="2.60.120.260">
    <property type="entry name" value="Galactose-binding domain-like"/>
    <property type="match status" value="1"/>
</dbReference>
<accession>A0A9P4Z402</accession>
<evidence type="ECO:0000259" key="3">
    <source>
        <dbReference type="PROSITE" id="PS50022"/>
    </source>
</evidence>
<organism evidence="4 5">
    <name type="scientific">Geosmithia morbida</name>
    <dbReference type="NCBI Taxonomy" id="1094350"/>
    <lineage>
        <taxon>Eukaryota</taxon>
        <taxon>Fungi</taxon>
        <taxon>Dikarya</taxon>
        <taxon>Ascomycota</taxon>
        <taxon>Pezizomycotina</taxon>
        <taxon>Sordariomycetes</taxon>
        <taxon>Hypocreomycetidae</taxon>
        <taxon>Hypocreales</taxon>
        <taxon>Bionectriaceae</taxon>
        <taxon>Geosmithia</taxon>
    </lineage>
</organism>
<dbReference type="Gene3D" id="2.130.10.80">
    <property type="entry name" value="Galactose oxidase/kelch, beta-propeller"/>
    <property type="match status" value="1"/>
</dbReference>
<sequence length="703" mass="75392">MKLRTCGAIGALALGQLAQHASALPATIEIYSEPSIEAFQVDEEKNPTNFTMLAATPSGNTLDRSGWRVTCDAEAKGTECSKLVDGDNTTFWLAPAPNGTHIGLTHNVTVDLGTQQYVSGLSVEPRQDGSAVGRISRHLVLVSNDGKTWSDPVAMGNWYWDATMKVSSFNPENVRYVRLVAISSGAGNATASIAELNIYKPETAAAPVDVSLGKWGPTLDFPIVPVAGFVDPLTHKVVVWSAFLKDNFKVSPGGYTLTSTWDPYTGDISERNVSNTGHDMFCPGISMDDQGQVVVSGGSDAERTSLYDSETESWISGPDMVVARGYQSSATCSDGRVFTIGGSWGGERKVKNGEIYDRQTNRWTFLNGTDSTPLLTADKEGIYRADNHAWLFGWKNGTVYQAGPSKAMNWYYTSGDGNVSSAGLRADDDDSMCGHATMYDATAGKILTVGGSPWYRYHNATSNAHVVTIGEPGSRSSVTLAGGGSRNLTLAGGGSGHMHYRRVFHSSVALPDGTVFITGGQSYSYPFTDTTPEYTPEMYDPLSNTFADMQPNTIPRTYHSMALLLPDGTVFNGGGGLCGDCDANHFDAQIYTPSYLFDRDGNRAARPVIRSVQSEVHAGDLLTIATGSPVKPTASLIRYGTATHSINTDQRRVPLSLKAKSGSNEYTAQLPDDLGILLPGYWMLFVLGEDGVPSQASTVKVLI</sequence>
<dbReference type="InterPro" id="IPR000421">
    <property type="entry name" value="FA58C"/>
</dbReference>
<name>A0A9P4Z402_9HYPO</name>
<protein>
    <submittedName>
        <fullName evidence="4">Galactose oxidase</fullName>
    </submittedName>
</protein>
<reference evidence="4" key="1">
    <citation type="submission" date="2020-03" db="EMBL/GenBank/DDBJ databases">
        <title>Site-based positive gene gene selection in Geosmithia morbida across the United States reveals a broad range of putative effectors and factors for local host and environmental adapation.</title>
        <authorList>
            <person name="Onufrak A."/>
            <person name="Murdoch R.W."/>
            <person name="Gazis R."/>
            <person name="Huff M."/>
            <person name="Staton M."/>
            <person name="Klingeman W."/>
            <person name="Hadziabdic D."/>
        </authorList>
    </citation>
    <scope>NUCLEOTIDE SEQUENCE</scope>
    <source>
        <strain evidence="4">1262</strain>
    </source>
</reference>
<comment type="caution">
    <text evidence="4">The sequence shown here is derived from an EMBL/GenBank/DDBJ whole genome shotgun (WGS) entry which is preliminary data.</text>
</comment>
<dbReference type="PANTHER" id="PTHR32208">
    <property type="entry name" value="SECRETED PROTEIN-RELATED"/>
    <property type="match status" value="1"/>
</dbReference>
<dbReference type="CDD" id="cd02851">
    <property type="entry name" value="E_set_GO_C"/>
    <property type="match status" value="1"/>
</dbReference>
<dbReference type="InterPro" id="IPR011043">
    <property type="entry name" value="Gal_Oxase/kelch_b-propeller"/>
</dbReference>
<dbReference type="EMBL" id="JAANYQ010000001">
    <property type="protein sequence ID" value="KAF4126838.1"/>
    <property type="molecule type" value="Genomic_DNA"/>
</dbReference>
<dbReference type="InterPro" id="IPR009880">
    <property type="entry name" value="Glyoxal_oxidase_N"/>
</dbReference>
<dbReference type="AlphaFoldDB" id="A0A9P4Z402"/>
<keyword evidence="1 2" id="KW-0732">Signal</keyword>
<dbReference type="InterPro" id="IPR014756">
    <property type="entry name" value="Ig_E-set"/>
</dbReference>
<dbReference type="SMART" id="SM00612">
    <property type="entry name" value="Kelch"/>
    <property type="match status" value="3"/>
</dbReference>
<feature type="domain" description="F5/8 type C" evidence="3">
    <location>
        <begin position="45"/>
        <end position="201"/>
    </location>
</feature>
<proteinExistence type="predicted"/>
<dbReference type="PANTHER" id="PTHR32208:SF68">
    <property type="entry name" value="GALACTOSE OXIDASE"/>
    <property type="match status" value="1"/>
</dbReference>
<feature type="chain" id="PRO_5040188213" evidence="2">
    <location>
        <begin position="24"/>
        <end position="703"/>
    </location>
</feature>
<evidence type="ECO:0000256" key="1">
    <source>
        <dbReference type="ARBA" id="ARBA00022729"/>
    </source>
</evidence>
<dbReference type="InterPro" id="IPR006652">
    <property type="entry name" value="Kelch_1"/>
</dbReference>
<dbReference type="Proteomes" id="UP000749293">
    <property type="component" value="Unassembled WGS sequence"/>
</dbReference>
<dbReference type="Pfam" id="PF09118">
    <property type="entry name" value="GO-like_E_set"/>
    <property type="match status" value="1"/>
</dbReference>
<dbReference type="GeneID" id="55966805"/>
<evidence type="ECO:0000256" key="2">
    <source>
        <dbReference type="SAM" id="SignalP"/>
    </source>
</evidence>
<evidence type="ECO:0000313" key="4">
    <source>
        <dbReference type="EMBL" id="KAF4126838.1"/>
    </source>
</evidence>
<dbReference type="SUPFAM" id="SSF50965">
    <property type="entry name" value="Galactose oxidase, central domain"/>
    <property type="match status" value="1"/>
</dbReference>